<comment type="caution">
    <text evidence="1">The sequence shown here is derived from an EMBL/GenBank/DDBJ whole genome shotgun (WGS) entry which is preliminary data.</text>
</comment>
<dbReference type="SUPFAM" id="SSF47413">
    <property type="entry name" value="lambda repressor-like DNA-binding domains"/>
    <property type="match status" value="1"/>
</dbReference>
<dbReference type="EMBL" id="PYVU01000001">
    <property type="protein sequence ID" value="PTB97993.1"/>
    <property type="molecule type" value="Genomic_DNA"/>
</dbReference>
<reference evidence="1 2" key="1">
    <citation type="submission" date="2018-03" db="EMBL/GenBank/DDBJ databases">
        <title>Cross-interface Injection: A General Nanoliter Liquid Handling Method Applied to Single Cells Genome Amplification Automated Nanoliter Liquid Handling Applied to Single Cell Multiple Displacement Amplification.</title>
        <authorList>
            <person name="Yun J."/>
            <person name="Xu P."/>
            <person name="Xu J."/>
            <person name="Dai X."/>
            <person name="Wang Y."/>
            <person name="Zheng X."/>
            <person name="Cao C."/>
            <person name="Yi Q."/>
            <person name="Zhu Y."/>
            <person name="Wang L."/>
            <person name="Dong Z."/>
            <person name="Huang Y."/>
            <person name="Huang L."/>
            <person name="Du W."/>
        </authorList>
    </citation>
    <scope>NUCLEOTIDE SEQUENCE [LARGE SCALE GENOMIC DNA]</scope>
    <source>
        <strain evidence="1 2">Z-D1-2</strain>
    </source>
</reference>
<dbReference type="Proteomes" id="UP000240608">
    <property type="component" value="Unassembled WGS sequence"/>
</dbReference>
<dbReference type="AlphaFoldDB" id="A0A2T4DW08"/>
<protein>
    <submittedName>
        <fullName evidence="1">Transcriptional regulator</fullName>
    </submittedName>
</protein>
<sequence>MPEKTITRLKAFLAEKGRTNNWLVKSMNNNFSTISTWYTNNRQLSKEVLVEIASNTVNIDVKNLIVSTIN</sequence>
<dbReference type="Gene3D" id="1.10.260.40">
    <property type="entry name" value="lambda repressor-like DNA-binding domains"/>
    <property type="match status" value="1"/>
</dbReference>
<gene>
    <name evidence="1" type="ORF">C9994_00095</name>
</gene>
<dbReference type="GO" id="GO:0003677">
    <property type="term" value="F:DNA binding"/>
    <property type="evidence" value="ECO:0007669"/>
    <property type="project" value="InterPro"/>
</dbReference>
<proteinExistence type="predicted"/>
<dbReference type="InterPro" id="IPR010982">
    <property type="entry name" value="Lambda_DNA-bd_dom_sf"/>
</dbReference>
<name>A0A2T4DW08_9BACT</name>
<organism evidence="1 2">
    <name type="scientific">Marivirga lumbricoides</name>
    <dbReference type="NCBI Taxonomy" id="1046115"/>
    <lineage>
        <taxon>Bacteria</taxon>
        <taxon>Pseudomonadati</taxon>
        <taxon>Bacteroidota</taxon>
        <taxon>Cytophagia</taxon>
        <taxon>Cytophagales</taxon>
        <taxon>Marivirgaceae</taxon>
        <taxon>Marivirga</taxon>
    </lineage>
</organism>
<evidence type="ECO:0000313" key="1">
    <source>
        <dbReference type="EMBL" id="PTB97993.1"/>
    </source>
</evidence>
<accession>A0A2T4DW08</accession>
<evidence type="ECO:0000313" key="2">
    <source>
        <dbReference type="Proteomes" id="UP000240608"/>
    </source>
</evidence>